<name>A0AAV3RNR0_LITER</name>
<accession>A0AAV3RNR0</accession>
<comment type="caution">
    <text evidence="2">The sequence shown here is derived from an EMBL/GenBank/DDBJ whole genome shotgun (WGS) entry which is preliminary data.</text>
</comment>
<evidence type="ECO:0000256" key="1">
    <source>
        <dbReference type="SAM" id="MobiDB-lite"/>
    </source>
</evidence>
<reference evidence="2 3" key="1">
    <citation type="submission" date="2024-01" db="EMBL/GenBank/DDBJ databases">
        <title>The complete chloroplast genome sequence of Lithospermum erythrorhizon: insights into the phylogenetic relationship among Boraginaceae species and the maternal lineages of purple gromwells.</title>
        <authorList>
            <person name="Okada T."/>
            <person name="Watanabe K."/>
        </authorList>
    </citation>
    <scope>NUCLEOTIDE SEQUENCE [LARGE SCALE GENOMIC DNA]</scope>
</reference>
<organism evidence="2 3">
    <name type="scientific">Lithospermum erythrorhizon</name>
    <name type="common">Purple gromwell</name>
    <name type="synonym">Lithospermum officinale var. erythrorhizon</name>
    <dbReference type="NCBI Taxonomy" id="34254"/>
    <lineage>
        <taxon>Eukaryota</taxon>
        <taxon>Viridiplantae</taxon>
        <taxon>Streptophyta</taxon>
        <taxon>Embryophyta</taxon>
        <taxon>Tracheophyta</taxon>
        <taxon>Spermatophyta</taxon>
        <taxon>Magnoliopsida</taxon>
        <taxon>eudicotyledons</taxon>
        <taxon>Gunneridae</taxon>
        <taxon>Pentapetalae</taxon>
        <taxon>asterids</taxon>
        <taxon>lamiids</taxon>
        <taxon>Boraginales</taxon>
        <taxon>Boraginaceae</taxon>
        <taxon>Boraginoideae</taxon>
        <taxon>Lithospermeae</taxon>
        <taxon>Lithospermum</taxon>
    </lineage>
</organism>
<dbReference type="Proteomes" id="UP001454036">
    <property type="component" value="Unassembled WGS sequence"/>
</dbReference>
<keyword evidence="3" id="KW-1185">Reference proteome</keyword>
<dbReference type="EMBL" id="BAABME010011139">
    <property type="protein sequence ID" value="GAA0183298.1"/>
    <property type="molecule type" value="Genomic_DNA"/>
</dbReference>
<feature type="compositionally biased region" description="Basic and acidic residues" evidence="1">
    <location>
        <begin position="97"/>
        <end position="108"/>
    </location>
</feature>
<gene>
    <name evidence="2" type="ORF">LIER_30733</name>
</gene>
<feature type="compositionally biased region" description="Polar residues" evidence="1">
    <location>
        <begin position="24"/>
        <end position="54"/>
    </location>
</feature>
<proteinExistence type="predicted"/>
<feature type="compositionally biased region" description="Basic and acidic residues" evidence="1">
    <location>
        <begin position="55"/>
        <end position="64"/>
    </location>
</feature>
<feature type="region of interest" description="Disordered" evidence="1">
    <location>
        <begin position="1"/>
        <end position="110"/>
    </location>
</feature>
<evidence type="ECO:0000313" key="3">
    <source>
        <dbReference type="Proteomes" id="UP001454036"/>
    </source>
</evidence>
<evidence type="ECO:0000313" key="2">
    <source>
        <dbReference type="EMBL" id="GAA0183298.1"/>
    </source>
</evidence>
<dbReference type="AlphaFoldDB" id="A0AAV3RNR0"/>
<sequence length="233" mass="25747">MQLSMASRGRKTRLKPTVLDPRTISASTSSTPTDLSATSHVRVSTPIGSSQHESSNADRRRTSLVDEDIDGSEENGVGSDDVVATGSDAAASTVPESSDRVHGCDRPRSPRLAGDGKLIATVYGGKITGNGIPRFFMGQIKKRVEALWPHYSDVDPALKDKIWEYFLIRGSIARAKHIWEIDNQKKWCDLLTKEKGRALADNGVDDIALLLGMSCLDWIQDPTVWEQYVRYWC</sequence>
<protein>
    <submittedName>
        <fullName evidence="2">Uncharacterized protein</fullName>
    </submittedName>
</protein>